<evidence type="ECO:0000256" key="4">
    <source>
        <dbReference type="ARBA" id="ARBA00022840"/>
    </source>
</evidence>
<dbReference type="Pfam" id="PF00005">
    <property type="entry name" value="ABC_tran"/>
    <property type="match status" value="2"/>
</dbReference>
<dbReference type="InterPro" id="IPR017871">
    <property type="entry name" value="ABC_transporter-like_CS"/>
</dbReference>
<keyword evidence="2" id="KW-0677">Repeat</keyword>
<dbReference type="CDD" id="cd03221">
    <property type="entry name" value="ABCF_EF-3"/>
    <property type="match status" value="2"/>
</dbReference>
<evidence type="ECO:0000256" key="2">
    <source>
        <dbReference type="ARBA" id="ARBA00022737"/>
    </source>
</evidence>
<evidence type="ECO:0000313" key="8">
    <source>
        <dbReference type="Proteomes" id="UP000033187"/>
    </source>
</evidence>
<dbReference type="SMART" id="SM00382">
    <property type="entry name" value="AAA"/>
    <property type="match status" value="2"/>
</dbReference>
<dbReference type="PANTHER" id="PTHR19211:SF14">
    <property type="entry name" value="ATP-BINDING CASSETTE SUB-FAMILY F MEMBER 1"/>
    <property type="match status" value="1"/>
</dbReference>
<evidence type="ECO:0000256" key="3">
    <source>
        <dbReference type="ARBA" id="ARBA00022741"/>
    </source>
</evidence>
<dbReference type="EMBL" id="LN829119">
    <property type="protein sequence ID" value="CPR22480.1"/>
    <property type="molecule type" value="Genomic_DNA"/>
</dbReference>
<organism evidence="7 8">
    <name type="scientific">Candidatus Filomicrobium marinum</name>
    <dbReference type="NCBI Taxonomy" id="1608628"/>
    <lineage>
        <taxon>Bacteria</taxon>
        <taxon>Pseudomonadati</taxon>
        <taxon>Pseudomonadota</taxon>
        <taxon>Alphaproteobacteria</taxon>
        <taxon>Hyphomicrobiales</taxon>
        <taxon>Hyphomicrobiaceae</taxon>
        <taxon>Filomicrobium</taxon>
    </lineage>
</organism>
<dbReference type="InterPro" id="IPR003593">
    <property type="entry name" value="AAA+_ATPase"/>
</dbReference>
<name>A0A0D6JLG4_9HYPH</name>
<dbReference type="InterPro" id="IPR037118">
    <property type="entry name" value="Val-tRNA_synth_C_sf"/>
</dbReference>
<feature type="domain" description="ABC transporter" evidence="6">
    <location>
        <begin position="2"/>
        <end position="243"/>
    </location>
</feature>
<evidence type="ECO:0000256" key="1">
    <source>
        <dbReference type="ARBA" id="ARBA00005417"/>
    </source>
</evidence>
<protein>
    <submittedName>
        <fullName evidence="7">Uncharacterized ABC transporter ATP-binding protein YheS</fullName>
    </submittedName>
</protein>
<keyword evidence="4 7" id="KW-0067">ATP-binding</keyword>
<dbReference type="KEGG" id="fil:BN1229_v1_3925"/>
<feature type="coiled-coil region" evidence="5">
    <location>
        <begin position="555"/>
        <end position="630"/>
    </location>
</feature>
<sequence length="635" mass="69812">MLHINDLTYRIEGKPILEGATVAIPTGHKCGLVGRNGAGKTTLLKLITGELSPDDGTINAPRHARIGHIAQEAPGGDFSLIDWVLTADTERSSLLAEAEVSQDPARIAAIHERLVDIDAHSAPARAAQILSGLGFDEDAQRRACKEYSGGWRMRIALAAVLFLEPEILLLDEPTNYLDLEGTLWLENYLRTYPHTVLIVSHDRDLLNQAVGAILHLDRGKITMYAGGYDDFEEARREQQRLQLRLRKKQDEQRRHIQAFIDRFRAKATKARQAQSRMKALAKMQPIAAATEDRVVPFALPAPEKMIASPLLRLEGASVGYAPDQPILTKLNLRIDNDDRIALLGQNGNGKSTFAKLIAGKLAPLSGEVFGAAKVSVGYFAQHQLDELDPAWTPYHYIADLMPEATEAAKRARLGTWGFGADKADTACDDLSGGEKARLLLALTAFHRPNLLILDEPTNHLDVDSREALIHALSDYEGAVILISHDRHLVEATADRLWIVAGGTVKSYDGDMTSYRTDLLAERATRAPAAKSGDSGNDKTDRAAERRLAADRRAELAPLKKAVRSAEQKLEKLNAEIVKLDTILADETLYTTDPARAQSTAQQRGRLAKELQQAEETWLEASEAYENAEALQKQAS</sequence>
<dbReference type="AlphaFoldDB" id="A0A0D6JLG4"/>
<dbReference type="SUPFAM" id="SSF52540">
    <property type="entry name" value="P-loop containing nucleoside triphosphate hydrolases"/>
    <property type="match status" value="2"/>
</dbReference>
<dbReference type="Gene3D" id="1.10.287.380">
    <property type="entry name" value="Valyl-tRNA synthetase, C-terminal domain"/>
    <property type="match status" value="1"/>
</dbReference>
<dbReference type="KEGG" id="fiy:BN1229_v1_3913"/>
<dbReference type="Proteomes" id="UP000033187">
    <property type="component" value="Chromosome 1"/>
</dbReference>
<keyword evidence="3" id="KW-0547">Nucleotide-binding</keyword>
<dbReference type="PROSITE" id="PS50893">
    <property type="entry name" value="ABC_TRANSPORTER_2"/>
    <property type="match status" value="2"/>
</dbReference>
<comment type="similarity">
    <text evidence="1">Belongs to the ABC transporter superfamily.</text>
</comment>
<evidence type="ECO:0000313" key="7">
    <source>
        <dbReference type="EMBL" id="CPR22480.1"/>
    </source>
</evidence>
<dbReference type="RefSeq" id="WP_046479510.1">
    <property type="nucleotide sequence ID" value="NZ_LN829118.1"/>
</dbReference>
<reference evidence="8" key="1">
    <citation type="submission" date="2015-02" db="EMBL/GenBank/DDBJ databases">
        <authorList>
            <person name="Chooi Y.-H."/>
        </authorList>
    </citation>
    <scope>NUCLEOTIDE SEQUENCE [LARGE SCALE GENOMIC DNA]</scope>
    <source>
        <strain evidence="8">strain Y</strain>
    </source>
</reference>
<dbReference type="FunFam" id="3.40.50.300:FF:000011">
    <property type="entry name" value="Putative ABC transporter ATP-binding component"/>
    <property type="match status" value="1"/>
</dbReference>
<dbReference type="InterPro" id="IPR032781">
    <property type="entry name" value="ABC_tran_Xtn"/>
</dbReference>
<keyword evidence="8" id="KW-1185">Reference proteome</keyword>
<dbReference type="OrthoDB" id="9808609at2"/>
<feature type="domain" description="ABC transporter" evidence="6">
    <location>
        <begin position="311"/>
        <end position="526"/>
    </location>
</feature>
<dbReference type="InterPro" id="IPR050611">
    <property type="entry name" value="ABCF"/>
</dbReference>
<gene>
    <name evidence="7" type="primary">yheS</name>
    <name evidence="7" type="ORF">YBN1229_v1_3913</name>
</gene>
<accession>A0A0D6JLG4</accession>
<dbReference type="InterPro" id="IPR027417">
    <property type="entry name" value="P-loop_NTPase"/>
</dbReference>
<dbReference type="PROSITE" id="PS00211">
    <property type="entry name" value="ABC_TRANSPORTER_1"/>
    <property type="match status" value="2"/>
</dbReference>
<keyword evidence="5" id="KW-0175">Coiled coil</keyword>
<evidence type="ECO:0000259" key="6">
    <source>
        <dbReference type="PROSITE" id="PS50893"/>
    </source>
</evidence>
<dbReference type="GO" id="GO:0005524">
    <property type="term" value="F:ATP binding"/>
    <property type="evidence" value="ECO:0007669"/>
    <property type="project" value="UniProtKB-KW"/>
</dbReference>
<dbReference type="Pfam" id="PF12848">
    <property type="entry name" value="ABC_tran_Xtn"/>
    <property type="match status" value="1"/>
</dbReference>
<dbReference type="Gene3D" id="3.40.50.300">
    <property type="entry name" value="P-loop containing nucleotide triphosphate hydrolases"/>
    <property type="match status" value="2"/>
</dbReference>
<evidence type="ECO:0000256" key="5">
    <source>
        <dbReference type="SAM" id="Coils"/>
    </source>
</evidence>
<dbReference type="PANTHER" id="PTHR19211">
    <property type="entry name" value="ATP-BINDING TRANSPORT PROTEIN-RELATED"/>
    <property type="match status" value="1"/>
</dbReference>
<proteinExistence type="inferred from homology"/>
<dbReference type="GO" id="GO:0016887">
    <property type="term" value="F:ATP hydrolysis activity"/>
    <property type="evidence" value="ECO:0007669"/>
    <property type="project" value="InterPro"/>
</dbReference>
<dbReference type="InterPro" id="IPR003439">
    <property type="entry name" value="ABC_transporter-like_ATP-bd"/>
</dbReference>